<accession>A0A484H6L1</accession>
<proteinExistence type="inferred from homology"/>
<evidence type="ECO:0000313" key="1">
    <source>
        <dbReference type="EMBL" id="VBB69070.1"/>
    </source>
</evidence>
<sequence length="175" mass="19085">MAMPLMSDPRFTKAVVYICTHTPAGAMGLVLNRAIEAVTFPELLEQLGIHATPLCHSIHVHSGGPVEAGRGFVLHSVDYVHNATIMVDQHVGLTATVDVLKAIAEGRGPRRSLLALGYAGWGEGQLDSELRQNVWLTVPADEELLFGDNLDHKWEQAMTRLGIDVRMLSLEFGHA</sequence>
<dbReference type="GO" id="GO:0005829">
    <property type="term" value="C:cytosol"/>
    <property type="evidence" value="ECO:0007669"/>
    <property type="project" value="TreeGrafter"/>
</dbReference>
<dbReference type="PANTHER" id="PTHR30327">
    <property type="entry name" value="UNCHARACTERIZED PROTEIN YQGE"/>
    <property type="match status" value="1"/>
</dbReference>
<dbReference type="NCBIfam" id="NF001268">
    <property type="entry name" value="PRK00228.1-4"/>
    <property type="match status" value="1"/>
</dbReference>
<reference evidence="1" key="1">
    <citation type="submission" date="2018-10" db="EMBL/GenBank/DDBJ databases">
        <authorList>
            <person name="Gruber-Vodicka H."/>
            <person name="Jaeckle O."/>
        </authorList>
    </citation>
    <scope>NUCLEOTIDE SEQUENCE</scope>
</reference>
<gene>
    <name evidence="1" type="ORF">RIEGSTA812A_PEG_543</name>
</gene>
<dbReference type="AlphaFoldDB" id="A0A484H6L1"/>
<dbReference type="Pfam" id="PF02622">
    <property type="entry name" value="DUF179"/>
    <property type="match status" value="1"/>
</dbReference>
<dbReference type="PANTHER" id="PTHR30327:SF1">
    <property type="entry name" value="UPF0301 PROTEIN YQGE"/>
    <property type="match status" value="1"/>
</dbReference>
<dbReference type="HAMAP" id="MF_00758">
    <property type="entry name" value="UPF0301"/>
    <property type="match status" value="1"/>
</dbReference>
<name>A0A484H6L1_9ZZZZ</name>
<dbReference type="Gene3D" id="3.40.1740.10">
    <property type="entry name" value="VC0467-like"/>
    <property type="match status" value="1"/>
</dbReference>
<organism evidence="1">
    <name type="scientific">invertebrate metagenome</name>
    <dbReference type="NCBI Taxonomy" id="1711999"/>
    <lineage>
        <taxon>unclassified sequences</taxon>
        <taxon>metagenomes</taxon>
        <taxon>organismal metagenomes</taxon>
    </lineage>
</organism>
<dbReference type="SUPFAM" id="SSF143456">
    <property type="entry name" value="VC0467-like"/>
    <property type="match status" value="1"/>
</dbReference>
<dbReference type="InterPro" id="IPR003774">
    <property type="entry name" value="AlgH-like"/>
</dbReference>
<dbReference type="EMBL" id="LR026963">
    <property type="protein sequence ID" value="VBB69070.1"/>
    <property type="molecule type" value="Genomic_DNA"/>
</dbReference>
<protein>
    <submittedName>
        <fullName evidence="1">UPF0301 protein YqgE</fullName>
    </submittedName>
</protein>